<proteinExistence type="predicted"/>
<dbReference type="AlphaFoldDB" id="A0A9Q0R1H9"/>
<evidence type="ECO:0000313" key="1">
    <source>
        <dbReference type="EMBL" id="KAJ4979589.1"/>
    </source>
</evidence>
<dbReference type="Proteomes" id="UP001141806">
    <property type="component" value="Unassembled WGS sequence"/>
</dbReference>
<keyword evidence="2" id="KW-1185">Reference proteome</keyword>
<name>A0A9Q0R1H9_9MAGN</name>
<gene>
    <name evidence="1" type="ORF">NE237_010369</name>
</gene>
<accession>A0A9Q0R1H9</accession>
<comment type="caution">
    <text evidence="1">The sequence shown here is derived from an EMBL/GenBank/DDBJ whole genome shotgun (WGS) entry which is preliminary data.</text>
</comment>
<reference evidence="1" key="1">
    <citation type="journal article" date="2023" name="Plant J.">
        <title>The genome of the king protea, Protea cynaroides.</title>
        <authorList>
            <person name="Chang J."/>
            <person name="Duong T.A."/>
            <person name="Schoeman C."/>
            <person name="Ma X."/>
            <person name="Roodt D."/>
            <person name="Barker N."/>
            <person name="Li Z."/>
            <person name="Van de Peer Y."/>
            <person name="Mizrachi E."/>
        </authorList>
    </citation>
    <scope>NUCLEOTIDE SEQUENCE</scope>
    <source>
        <tissue evidence="1">Young leaves</tissue>
    </source>
</reference>
<sequence length="119" mass="13707">MCSPLCSYEVLSSLLVLLDTMTTHLNGMNASIPKCLVQAGSLLDLKDIYRIKSWTRCRHWSCLEEHKFIMFFSQSLWRTWENIGEVQNGEELQVNLCACGKHFSDDSNIARKGKFLDLF</sequence>
<dbReference type="EMBL" id="JAMYWD010000002">
    <property type="protein sequence ID" value="KAJ4979589.1"/>
    <property type="molecule type" value="Genomic_DNA"/>
</dbReference>
<organism evidence="1 2">
    <name type="scientific">Protea cynaroides</name>
    <dbReference type="NCBI Taxonomy" id="273540"/>
    <lineage>
        <taxon>Eukaryota</taxon>
        <taxon>Viridiplantae</taxon>
        <taxon>Streptophyta</taxon>
        <taxon>Embryophyta</taxon>
        <taxon>Tracheophyta</taxon>
        <taxon>Spermatophyta</taxon>
        <taxon>Magnoliopsida</taxon>
        <taxon>Proteales</taxon>
        <taxon>Proteaceae</taxon>
        <taxon>Protea</taxon>
    </lineage>
</organism>
<evidence type="ECO:0000313" key="2">
    <source>
        <dbReference type="Proteomes" id="UP001141806"/>
    </source>
</evidence>
<protein>
    <submittedName>
        <fullName evidence="1">Uncharacterized protein</fullName>
    </submittedName>
</protein>